<dbReference type="PANTHER" id="PTHR43724:SF1">
    <property type="entry name" value="PYRUVATE SYNTHASE SUBUNIT PORD"/>
    <property type="match status" value="1"/>
</dbReference>
<dbReference type="PROSITE" id="PS51379">
    <property type="entry name" value="4FE4S_FER_2"/>
    <property type="match status" value="2"/>
</dbReference>
<proteinExistence type="predicted"/>
<feature type="domain" description="4Fe-4S ferredoxin-type" evidence="7">
    <location>
        <begin position="70"/>
        <end position="99"/>
    </location>
</feature>
<keyword evidence="6" id="KW-0411">Iron-sulfur</keyword>
<sequence>MASDISKLGLDVKWQDLTLGCTVVGSCTAAEFNTGEWRTDTPKFIEEKCKQCLLCAPACPDSAIPIVGGKRGEFDLDHCKGCGICVKACPFDAIVMLKGVR</sequence>
<comment type="caution">
    <text evidence="8">The sequence shown here is derived from an EMBL/GenBank/DDBJ whole genome shotgun (WGS) entry which is preliminary data.</text>
</comment>
<dbReference type="GO" id="GO:0051539">
    <property type="term" value="F:4 iron, 4 sulfur cluster binding"/>
    <property type="evidence" value="ECO:0007669"/>
    <property type="project" value="UniProtKB-KW"/>
</dbReference>
<dbReference type="PROSITE" id="PS51257">
    <property type="entry name" value="PROKAR_LIPOPROTEIN"/>
    <property type="match status" value="1"/>
</dbReference>
<dbReference type="InterPro" id="IPR017896">
    <property type="entry name" value="4Fe4S_Fe-S-bd"/>
</dbReference>
<dbReference type="AlphaFoldDB" id="A0A9D1X2A7"/>
<evidence type="ECO:0000256" key="1">
    <source>
        <dbReference type="ARBA" id="ARBA00001966"/>
    </source>
</evidence>
<dbReference type="Proteomes" id="UP000886805">
    <property type="component" value="Unassembled WGS sequence"/>
</dbReference>
<keyword evidence="2" id="KW-0004">4Fe-4S</keyword>
<keyword evidence="4" id="KW-0677">Repeat</keyword>
<accession>A0A9D1X2A7</accession>
<comment type="cofactor">
    <cofactor evidence="1">
        <name>[4Fe-4S] cluster</name>
        <dbReference type="ChEBI" id="CHEBI:49883"/>
    </cofactor>
</comment>
<dbReference type="PANTHER" id="PTHR43724">
    <property type="entry name" value="PYRUVATE SYNTHASE SUBUNIT PORD"/>
    <property type="match status" value="1"/>
</dbReference>
<reference evidence="8" key="2">
    <citation type="submission" date="2021-04" db="EMBL/GenBank/DDBJ databases">
        <authorList>
            <person name="Gilroy R."/>
        </authorList>
    </citation>
    <scope>NUCLEOTIDE SEQUENCE</scope>
    <source>
        <strain evidence="8">ChiSxjej3B15-1167</strain>
    </source>
</reference>
<evidence type="ECO:0000313" key="9">
    <source>
        <dbReference type="Proteomes" id="UP000886805"/>
    </source>
</evidence>
<dbReference type="Gene3D" id="3.30.70.20">
    <property type="match status" value="2"/>
</dbReference>
<evidence type="ECO:0000313" key="8">
    <source>
        <dbReference type="EMBL" id="HIX71449.1"/>
    </source>
</evidence>
<dbReference type="InterPro" id="IPR011898">
    <property type="entry name" value="PorD_KorD"/>
</dbReference>
<dbReference type="EMBL" id="DXEQ01000009">
    <property type="protein sequence ID" value="HIX71449.1"/>
    <property type="molecule type" value="Genomic_DNA"/>
</dbReference>
<evidence type="ECO:0000259" key="7">
    <source>
        <dbReference type="PROSITE" id="PS51379"/>
    </source>
</evidence>
<reference evidence="8" key="1">
    <citation type="journal article" date="2021" name="PeerJ">
        <title>Extensive microbial diversity within the chicken gut microbiome revealed by metagenomics and culture.</title>
        <authorList>
            <person name="Gilroy R."/>
            <person name="Ravi A."/>
            <person name="Getino M."/>
            <person name="Pursley I."/>
            <person name="Horton D.L."/>
            <person name="Alikhan N.F."/>
            <person name="Baker D."/>
            <person name="Gharbi K."/>
            <person name="Hall N."/>
            <person name="Watson M."/>
            <person name="Adriaenssens E.M."/>
            <person name="Foster-Nyarko E."/>
            <person name="Jarju S."/>
            <person name="Secka A."/>
            <person name="Antonio M."/>
            <person name="Oren A."/>
            <person name="Chaudhuri R.R."/>
            <person name="La Ragione R."/>
            <person name="Hildebrand F."/>
            <person name="Pallen M.J."/>
        </authorList>
    </citation>
    <scope>NUCLEOTIDE SEQUENCE</scope>
    <source>
        <strain evidence="8">ChiSxjej3B15-1167</strain>
    </source>
</reference>
<evidence type="ECO:0000256" key="6">
    <source>
        <dbReference type="ARBA" id="ARBA00023014"/>
    </source>
</evidence>
<evidence type="ECO:0000256" key="4">
    <source>
        <dbReference type="ARBA" id="ARBA00022737"/>
    </source>
</evidence>
<dbReference type="SUPFAM" id="SSF54862">
    <property type="entry name" value="4Fe-4S ferredoxins"/>
    <property type="match status" value="1"/>
</dbReference>
<organism evidence="8 9">
    <name type="scientific">Candidatus Anaerobutyricum stercoripullorum</name>
    <dbReference type="NCBI Taxonomy" id="2838456"/>
    <lineage>
        <taxon>Bacteria</taxon>
        <taxon>Bacillati</taxon>
        <taxon>Bacillota</taxon>
        <taxon>Clostridia</taxon>
        <taxon>Lachnospirales</taxon>
        <taxon>Lachnospiraceae</taxon>
        <taxon>Anaerobutyricum</taxon>
    </lineage>
</organism>
<evidence type="ECO:0000256" key="5">
    <source>
        <dbReference type="ARBA" id="ARBA00023004"/>
    </source>
</evidence>
<evidence type="ECO:0000256" key="3">
    <source>
        <dbReference type="ARBA" id="ARBA00022723"/>
    </source>
</evidence>
<protein>
    <submittedName>
        <fullName evidence="8">4Fe-4S binding protein</fullName>
    </submittedName>
</protein>
<dbReference type="Pfam" id="PF14697">
    <property type="entry name" value="Fer4_21"/>
    <property type="match status" value="1"/>
</dbReference>
<name>A0A9D1X2A7_9FIRM</name>
<dbReference type="GO" id="GO:0046872">
    <property type="term" value="F:metal ion binding"/>
    <property type="evidence" value="ECO:0007669"/>
    <property type="project" value="UniProtKB-KW"/>
</dbReference>
<dbReference type="GO" id="GO:0016625">
    <property type="term" value="F:oxidoreductase activity, acting on the aldehyde or oxo group of donors, iron-sulfur protein as acceptor"/>
    <property type="evidence" value="ECO:0007669"/>
    <property type="project" value="InterPro"/>
</dbReference>
<keyword evidence="3" id="KW-0479">Metal-binding</keyword>
<dbReference type="NCBIfam" id="TIGR02179">
    <property type="entry name" value="PorD_KorD"/>
    <property type="match status" value="1"/>
</dbReference>
<dbReference type="PROSITE" id="PS00198">
    <property type="entry name" value="4FE4S_FER_1"/>
    <property type="match status" value="1"/>
</dbReference>
<feature type="domain" description="4Fe-4S ferredoxin-type" evidence="7">
    <location>
        <begin position="40"/>
        <end position="69"/>
    </location>
</feature>
<gene>
    <name evidence="8" type="ORF">H9849_00360</name>
</gene>
<evidence type="ECO:0000256" key="2">
    <source>
        <dbReference type="ARBA" id="ARBA00022485"/>
    </source>
</evidence>
<dbReference type="InterPro" id="IPR017900">
    <property type="entry name" value="4Fe4S_Fe_S_CS"/>
</dbReference>
<keyword evidence="5" id="KW-0408">Iron</keyword>